<feature type="region of interest" description="Disordered" evidence="1">
    <location>
        <begin position="296"/>
        <end position="326"/>
    </location>
</feature>
<feature type="compositionally biased region" description="Basic and acidic residues" evidence="1">
    <location>
        <begin position="940"/>
        <end position="950"/>
    </location>
</feature>
<feature type="compositionally biased region" description="Polar residues" evidence="1">
    <location>
        <begin position="38"/>
        <end position="57"/>
    </location>
</feature>
<feature type="region of interest" description="Disordered" evidence="1">
    <location>
        <begin position="348"/>
        <end position="367"/>
    </location>
</feature>
<sequence>MKRLTVFFGGSSLDLKGREETQPPPPLPVVANPEYQRNDSANLGSTNGVSNHGSLTADTPGHSLAVPSLNTMVIPPRVQSLVPLVDGAVPRPPGAGSLSSSYLRPQSPHTSSSVASARASSRNFSGTSALSAASHTSYTSSQPDSPLARVPVPPSPIVADLPKQLRKQQPQRGGIFGRKRKDDIEIPAAWRLTHASSENLEGYNFGPLVQGDLVPDLWEPNGDTLVYLAPKGATNTKFTAPSFRISSSPLLFSALGQYIEDLQFSGSQQARPDDLYLDVPTGAPVPSITLDQNLARPGSASISEPVSDADLSDGPGVRDQSVQQREIDEDGSLAYKLYYPTLELNPKAAAPTKGKKHKRSSSSASDDSLQHLIDARNLFAFLSYTFLVSTLRRETPFQIMEKIYKQLQGPTSPQLHPEDHSPMDVNVSRRITTAEGHFLYFVDELKIDDIRNDDDAIVDALIMGERWKCQRLYREGFVHACGRWEDIKDHPGCAYVSQVTKSRLDRASIDLHQIRLQNVTTRLTNFDFPSVWVGDGRYPEFKPWKAGFDAMRKFTLSYYKNVYGSWPPKAGKYGKGGGFTEIGGLNRMVLRRLYEDFCAVYDLLVDREWIHGDRIHFEANYSSEGEEGVEQRSKEEHARTTMRKIMSDFDQSYVPVQPGIPFDQPRLPYIPPTPPSTADGLKKKKKKSSKPRSQKKLKSDELAAVLKSSYNSDALNPQYPNQFVTAYEKLEHDFGSGRNLDDIIEARRGRWVFMYCILQSLPMTTVDAVGCQYSDGVEYFLCENVKGSLPWERRQSAKASRLSGIWGVTGQSPYGNLGVAGGSTSNLAGDDEIDYTYRRSHCWDIAEDWRMVRGTAIPEEDAFDLDGESGGEEFTEYQPLEDPLPESPARGSSKNPVGLSPIPPPRHSYPVNERGQTPSPDGNEGEYVAYHQESPPWPQSEERGHLDPHVAYHQQNPPWPQSEESGHSDPYVAYHQQSPPWPQSEESGYLDPQEVREEGYHPGAYPESDRRESYQSQQSQQSQKSQQESTNLQDLPSFEFQHRLVEVDLWDSPVSDKVEIFTGPTHVDAKSVSIEEQLDRAFSSTPTNSGHNDSRQS</sequence>
<feature type="region of interest" description="Disordered" evidence="1">
    <location>
        <begin position="135"/>
        <end position="177"/>
    </location>
</feature>
<feature type="compositionally biased region" description="Basic residues" evidence="1">
    <location>
        <begin position="682"/>
        <end position="696"/>
    </location>
</feature>
<feature type="compositionally biased region" description="Polar residues" evidence="1">
    <location>
        <begin position="135"/>
        <end position="144"/>
    </location>
</feature>
<accession>A0ABR3GFU6</accession>
<feature type="compositionally biased region" description="Acidic residues" evidence="1">
    <location>
        <begin position="860"/>
        <end position="875"/>
    </location>
</feature>
<dbReference type="Proteomes" id="UP001447188">
    <property type="component" value="Unassembled WGS sequence"/>
</dbReference>
<evidence type="ECO:0000259" key="2">
    <source>
        <dbReference type="Pfam" id="PF26013"/>
    </source>
</evidence>
<proteinExistence type="predicted"/>
<feature type="compositionally biased region" description="Polar residues" evidence="1">
    <location>
        <begin position="97"/>
        <end position="110"/>
    </location>
</feature>
<evidence type="ECO:0000313" key="3">
    <source>
        <dbReference type="EMBL" id="KAL0634837.1"/>
    </source>
</evidence>
<feature type="domain" description="DUF8004" evidence="2">
    <location>
        <begin position="437"/>
        <end position="528"/>
    </location>
</feature>
<feature type="region of interest" description="Disordered" evidence="1">
    <location>
        <begin position="660"/>
        <end position="699"/>
    </location>
</feature>
<evidence type="ECO:0000313" key="4">
    <source>
        <dbReference type="Proteomes" id="UP001447188"/>
    </source>
</evidence>
<protein>
    <recommendedName>
        <fullName evidence="2">DUF8004 domain-containing protein</fullName>
    </recommendedName>
</protein>
<dbReference type="PANTHER" id="PTHR39601:SF1">
    <property type="entry name" value="CHORIOGENIN HMINOR"/>
    <property type="match status" value="1"/>
</dbReference>
<name>A0ABR3GFU6_9PEZI</name>
<dbReference type="PANTHER" id="PTHR39601">
    <property type="entry name" value="CHORIOGENIN HMINOR"/>
    <property type="match status" value="1"/>
</dbReference>
<keyword evidence="4" id="KW-1185">Reference proteome</keyword>
<evidence type="ECO:0000256" key="1">
    <source>
        <dbReference type="SAM" id="MobiDB-lite"/>
    </source>
</evidence>
<dbReference type="InterPro" id="IPR058317">
    <property type="entry name" value="DUF8004"/>
</dbReference>
<gene>
    <name evidence="3" type="ORF">Q9L58_006197</name>
</gene>
<reference evidence="3 4" key="1">
    <citation type="submission" date="2024-02" db="EMBL/GenBank/DDBJ databases">
        <title>Discinaceae phylogenomics.</title>
        <authorList>
            <person name="Dirks A.C."/>
            <person name="James T.Y."/>
        </authorList>
    </citation>
    <scope>NUCLEOTIDE SEQUENCE [LARGE SCALE GENOMIC DNA]</scope>
    <source>
        <strain evidence="3 4">ACD0624</strain>
    </source>
</reference>
<feature type="region of interest" description="Disordered" evidence="1">
    <location>
        <begin position="12"/>
        <end position="62"/>
    </location>
</feature>
<feature type="compositionally biased region" description="Low complexity" evidence="1">
    <location>
        <begin position="1014"/>
        <end position="1029"/>
    </location>
</feature>
<dbReference type="EMBL" id="JBBBZM010000083">
    <property type="protein sequence ID" value="KAL0634837.1"/>
    <property type="molecule type" value="Genomic_DNA"/>
</dbReference>
<feature type="compositionally biased region" description="Polar residues" evidence="1">
    <location>
        <begin position="1082"/>
        <end position="1091"/>
    </location>
</feature>
<feature type="region of interest" description="Disordered" evidence="1">
    <location>
        <begin position="1066"/>
        <end position="1097"/>
    </location>
</feature>
<dbReference type="Pfam" id="PF26013">
    <property type="entry name" value="DUF8004"/>
    <property type="match status" value="1"/>
</dbReference>
<feature type="region of interest" description="Disordered" evidence="1">
    <location>
        <begin position="860"/>
        <end position="1035"/>
    </location>
</feature>
<feature type="region of interest" description="Disordered" evidence="1">
    <location>
        <begin position="93"/>
        <end position="119"/>
    </location>
</feature>
<comment type="caution">
    <text evidence="3">The sequence shown here is derived from an EMBL/GenBank/DDBJ whole genome shotgun (WGS) entry which is preliminary data.</text>
</comment>
<organism evidence="3 4">
    <name type="scientific">Discina gigas</name>
    <dbReference type="NCBI Taxonomy" id="1032678"/>
    <lineage>
        <taxon>Eukaryota</taxon>
        <taxon>Fungi</taxon>
        <taxon>Dikarya</taxon>
        <taxon>Ascomycota</taxon>
        <taxon>Pezizomycotina</taxon>
        <taxon>Pezizomycetes</taxon>
        <taxon>Pezizales</taxon>
        <taxon>Discinaceae</taxon>
        <taxon>Discina</taxon>
    </lineage>
</organism>